<evidence type="ECO:0000256" key="7">
    <source>
        <dbReference type="ARBA" id="ARBA00023004"/>
    </source>
</evidence>
<evidence type="ECO:0000313" key="14">
    <source>
        <dbReference type="Proteomes" id="UP000324351"/>
    </source>
</evidence>
<feature type="transmembrane region" description="Helical" evidence="12">
    <location>
        <begin position="115"/>
        <end position="135"/>
    </location>
</feature>
<evidence type="ECO:0000256" key="6">
    <source>
        <dbReference type="ARBA" id="ARBA00023002"/>
    </source>
</evidence>
<feature type="transmembrane region" description="Helical" evidence="12">
    <location>
        <begin position="227"/>
        <end position="246"/>
    </location>
</feature>
<dbReference type="PANTHER" id="PTHR35457:SF1">
    <property type="entry name" value="HEME A SYNTHASE"/>
    <property type="match status" value="1"/>
</dbReference>
<evidence type="ECO:0000256" key="3">
    <source>
        <dbReference type="ARBA" id="ARBA00022692"/>
    </source>
</evidence>
<keyword evidence="3 12" id="KW-0812">Transmembrane</keyword>
<keyword evidence="7" id="KW-0408">Iron</keyword>
<dbReference type="EMBL" id="VUJW01000001">
    <property type="protein sequence ID" value="KAA1429499.1"/>
    <property type="molecule type" value="Genomic_DNA"/>
</dbReference>
<evidence type="ECO:0000256" key="9">
    <source>
        <dbReference type="ARBA" id="ARBA00023136"/>
    </source>
</evidence>
<sequence>MVALAWANLVANVVIVITGGAVRLTASGLGCPSWPQCTDESFTPHGELGAHGVIEFGNRMLTYVLVTIAVACWLAARSRRSEDPRPVLYSTIIALGIPAQAIIGGITVLSDLNPWVVAFHLLVSMAMIGVCVLLLDHLVGTPRQAAPTGDRRLAWVVFGVGWVVLYLGTVVTGSGPHAGDADAPRNGLDPQVMSHVHAWAVYVLVALTIGAAIAARRIPSPALARAAGVLLVVEVVQGVVGFSQYYLDLPELLVGIHMLGAALTSAAITWLVLSAHQRDRATAAAGR</sequence>
<comment type="caution">
    <text evidence="13">The sequence shown here is derived from an EMBL/GenBank/DDBJ whole genome shotgun (WGS) entry which is preliminary data.</text>
</comment>
<keyword evidence="9 12" id="KW-0472">Membrane</keyword>
<reference evidence="13 14" key="1">
    <citation type="submission" date="2019-09" db="EMBL/GenBank/DDBJ databases">
        <title>Nocardioides panacisoli sp. nov., isolated from the soil of a ginseng field.</title>
        <authorList>
            <person name="Cho C."/>
        </authorList>
    </citation>
    <scope>NUCLEOTIDE SEQUENCE [LARGE SCALE GENOMIC DNA]</scope>
    <source>
        <strain evidence="13 14">BN140041</strain>
    </source>
</reference>
<reference evidence="13 14" key="2">
    <citation type="submission" date="2019-09" db="EMBL/GenBank/DDBJ databases">
        <authorList>
            <person name="Jin C."/>
        </authorList>
    </citation>
    <scope>NUCLEOTIDE SEQUENCE [LARGE SCALE GENOMIC DNA]</scope>
    <source>
        <strain evidence="13 14">BN140041</strain>
    </source>
</reference>
<keyword evidence="4" id="KW-0479">Metal-binding</keyword>
<evidence type="ECO:0000313" key="13">
    <source>
        <dbReference type="EMBL" id="KAA1429499.1"/>
    </source>
</evidence>
<dbReference type="Proteomes" id="UP000324351">
    <property type="component" value="Unassembled WGS sequence"/>
</dbReference>
<dbReference type="GO" id="GO:0006784">
    <property type="term" value="P:heme A biosynthetic process"/>
    <property type="evidence" value="ECO:0007669"/>
    <property type="project" value="InterPro"/>
</dbReference>
<keyword evidence="14" id="KW-1185">Reference proteome</keyword>
<feature type="transmembrane region" description="Helical" evidence="12">
    <location>
        <begin position="155"/>
        <end position="176"/>
    </location>
</feature>
<feature type="transmembrane region" description="Helical" evidence="12">
    <location>
        <begin position="60"/>
        <end position="76"/>
    </location>
</feature>
<dbReference type="GO" id="GO:0016491">
    <property type="term" value="F:oxidoreductase activity"/>
    <property type="evidence" value="ECO:0007669"/>
    <property type="project" value="UniProtKB-KW"/>
</dbReference>
<keyword evidence="5 12" id="KW-1133">Transmembrane helix</keyword>
<protein>
    <submittedName>
        <fullName evidence="13">Heme A synthase</fullName>
    </submittedName>
</protein>
<comment type="subcellular location">
    <subcellularLocation>
        <location evidence="1">Membrane</location>
        <topology evidence="1">Multi-pass membrane protein</topology>
    </subcellularLocation>
</comment>
<dbReference type="Pfam" id="PF02628">
    <property type="entry name" value="COX15-CtaA"/>
    <property type="match status" value="2"/>
</dbReference>
<dbReference type="InterPro" id="IPR003780">
    <property type="entry name" value="COX15/CtaA_fam"/>
</dbReference>
<feature type="transmembrane region" description="Helical" evidence="12">
    <location>
        <begin position="252"/>
        <end position="273"/>
    </location>
</feature>
<keyword evidence="2" id="KW-1003">Cell membrane</keyword>
<name>A0A5B1MBW3_9ACTN</name>
<dbReference type="InterPro" id="IPR050450">
    <property type="entry name" value="COX15/CtaA_HemeA_synthase"/>
</dbReference>
<organism evidence="13 14">
    <name type="scientific">Nocardioides antri</name>
    <dbReference type="NCBI Taxonomy" id="2607659"/>
    <lineage>
        <taxon>Bacteria</taxon>
        <taxon>Bacillati</taxon>
        <taxon>Actinomycetota</taxon>
        <taxon>Actinomycetes</taxon>
        <taxon>Propionibacteriales</taxon>
        <taxon>Nocardioidaceae</taxon>
        <taxon>Nocardioides</taxon>
    </lineage>
</organism>
<dbReference type="AlphaFoldDB" id="A0A5B1MBW3"/>
<comment type="pathway">
    <text evidence="11">Porphyrin-containing compound metabolism.</text>
</comment>
<keyword evidence="10" id="KW-1015">Disulfide bond</keyword>
<evidence type="ECO:0000256" key="12">
    <source>
        <dbReference type="SAM" id="Phobius"/>
    </source>
</evidence>
<dbReference type="GO" id="GO:0046872">
    <property type="term" value="F:metal ion binding"/>
    <property type="evidence" value="ECO:0007669"/>
    <property type="project" value="UniProtKB-KW"/>
</dbReference>
<evidence type="ECO:0000256" key="10">
    <source>
        <dbReference type="ARBA" id="ARBA00023157"/>
    </source>
</evidence>
<feature type="transmembrane region" description="Helical" evidence="12">
    <location>
        <begin position="196"/>
        <end position="215"/>
    </location>
</feature>
<feature type="transmembrane region" description="Helical" evidence="12">
    <location>
        <begin position="88"/>
        <end position="109"/>
    </location>
</feature>
<evidence type="ECO:0000256" key="11">
    <source>
        <dbReference type="ARBA" id="ARBA00023444"/>
    </source>
</evidence>
<accession>A0A5B1MBW3</accession>
<keyword evidence="6" id="KW-0560">Oxidoreductase</keyword>
<proteinExistence type="predicted"/>
<evidence type="ECO:0000256" key="2">
    <source>
        <dbReference type="ARBA" id="ARBA00022475"/>
    </source>
</evidence>
<keyword evidence="8" id="KW-0350">Heme biosynthesis</keyword>
<dbReference type="GO" id="GO:0016020">
    <property type="term" value="C:membrane"/>
    <property type="evidence" value="ECO:0007669"/>
    <property type="project" value="UniProtKB-SubCell"/>
</dbReference>
<evidence type="ECO:0000256" key="5">
    <source>
        <dbReference type="ARBA" id="ARBA00022989"/>
    </source>
</evidence>
<dbReference type="PANTHER" id="PTHR35457">
    <property type="entry name" value="HEME A SYNTHASE"/>
    <property type="match status" value="1"/>
</dbReference>
<evidence type="ECO:0000256" key="1">
    <source>
        <dbReference type="ARBA" id="ARBA00004141"/>
    </source>
</evidence>
<evidence type="ECO:0000256" key="8">
    <source>
        <dbReference type="ARBA" id="ARBA00023133"/>
    </source>
</evidence>
<gene>
    <name evidence="13" type="ORF">F0U47_03450</name>
</gene>
<evidence type="ECO:0000256" key="4">
    <source>
        <dbReference type="ARBA" id="ARBA00022723"/>
    </source>
</evidence>